<evidence type="ECO:0000259" key="4">
    <source>
        <dbReference type="PROSITE" id="PS50828"/>
    </source>
</evidence>
<feature type="compositionally biased region" description="Basic and acidic residues" evidence="1">
    <location>
        <begin position="666"/>
        <end position="677"/>
    </location>
</feature>
<dbReference type="AlphaFoldDB" id="A0AAD2HUS8"/>
<dbReference type="PROSITE" id="PS50828">
    <property type="entry name" value="SMR"/>
    <property type="match status" value="1"/>
</dbReference>
<dbReference type="PANTHER" id="PTHR47417">
    <property type="entry name" value="SMR DOMAIN-CONTAINING PROTEIN YPL199C"/>
    <property type="match status" value="1"/>
</dbReference>
<evidence type="ECO:0000256" key="3">
    <source>
        <dbReference type="SAM" id="SignalP"/>
    </source>
</evidence>
<keyword evidence="3" id="KW-0732">Signal</keyword>
<feature type="region of interest" description="Disordered" evidence="1">
    <location>
        <begin position="635"/>
        <end position="677"/>
    </location>
</feature>
<dbReference type="InterPro" id="IPR036063">
    <property type="entry name" value="Smr_dom_sf"/>
</dbReference>
<dbReference type="SUPFAM" id="SSF160443">
    <property type="entry name" value="SMR domain-like"/>
    <property type="match status" value="1"/>
</dbReference>
<dbReference type="Pfam" id="PF08590">
    <property type="entry name" value="DUF1771"/>
    <property type="match status" value="1"/>
</dbReference>
<accession>A0AAD2HUS8</accession>
<feature type="transmembrane region" description="Helical" evidence="2">
    <location>
        <begin position="556"/>
        <end position="580"/>
    </location>
</feature>
<feature type="compositionally biased region" description="Low complexity" evidence="1">
    <location>
        <begin position="34"/>
        <end position="54"/>
    </location>
</feature>
<feature type="chain" id="PRO_5042061049" description="Smr domain-containing protein" evidence="3">
    <location>
        <begin position="21"/>
        <end position="677"/>
    </location>
</feature>
<dbReference type="InterPro" id="IPR013899">
    <property type="entry name" value="DUF1771"/>
</dbReference>
<dbReference type="Proteomes" id="UP001295794">
    <property type="component" value="Unassembled WGS sequence"/>
</dbReference>
<feature type="signal peptide" evidence="3">
    <location>
        <begin position="1"/>
        <end position="20"/>
    </location>
</feature>
<feature type="compositionally biased region" description="Pro residues" evidence="1">
    <location>
        <begin position="106"/>
        <end position="115"/>
    </location>
</feature>
<dbReference type="PANTHER" id="PTHR47417:SF1">
    <property type="entry name" value="SMR DOMAIN-CONTAINING PROTEIN YPL199C"/>
    <property type="match status" value="1"/>
</dbReference>
<reference evidence="5" key="1">
    <citation type="submission" date="2023-11" db="EMBL/GenBank/DDBJ databases">
        <authorList>
            <person name="De Vega J J."/>
            <person name="De Vega J J."/>
        </authorList>
    </citation>
    <scope>NUCLEOTIDE SEQUENCE</scope>
</reference>
<feature type="compositionally biased region" description="Basic residues" evidence="1">
    <location>
        <begin position="58"/>
        <end position="71"/>
    </location>
</feature>
<dbReference type="SMART" id="SM00463">
    <property type="entry name" value="SMR"/>
    <property type="match status" value="1"/>
</dbReference>
<protein>
    <recommendedName>
        <fullName evidence="4">Smr domain-containing protein</fullName>
    </recommendedName>
</protein>
<keyword evidence="2" id="KW-0812">Transmembrane</keyword>
<evidence type="ECO:0000256" key="2">
    <source>
        <dbReference type="SAM" id="Phobius"/>
    </source>
</evidence>
<proteinExistence type="predicted"/>
<dbReference type="SMART" id="SM01162">
    <property type="entry name" value="DUF1771"/>
    <property type="match status" value="1"/>
</dbReference>
<dbReference type="InterPro" id="IPR002625">
    <property type="entry name" value="Smr_dom"/>
</dbReference>
<feature type="compositionally biased region" description="Low complexity" evidence="1">
    <location>
        <begin position="93"/>
        <end position="105"/>
    </location>
</feature>
<evidence type="ECO:0000313" key="6">
    <source>
        <dbReference type="Proteomes" id="UP001295794"/>
    </source>
</evidence>
<feature type="region of interest" description="Disordered" evidence="1">
    <location>
        <begin position="20"/>
        <end position="129"/>
    </location>
</feature>
<gene>
    <name evidence="5" type="ORF">MYCIT1_LOCUS32628</name>
</gene>
<dbReference type="Pfam" id="PF01713">
    <property type="entry name" value="Smr"/>
    <property type="match status" value="1"/>
</dbReference>
<feature type="domain" description="Smr" evidence="4">
    <location>
        <begin position="219"/>
        <end position="295"/>
    </location>
</feature>
<keyword evidence="2" id="KW-1133">Transmembrane helix</keyword>
<evidence type="ECO:0000256" key="1">
    <source>
        <dbReference type="SAM" id="MobiDB-lite"/>
    </source>
</evidence>
<comment type="caution">
    <text evidence="5">The sequence shown here is derived from an EMBL/GenBank/DDBJ whole genome shotgun (WGS) entry which is preliminary data.</text>
</comment>
<dbReference type="Gene3D" id="3.30.1370.110">
    <property type="match status" value="1"/>
</dbReference>
<organism evidence="5 6">
    <name type="scientific">Mycena citricolor</name>
    <dbReference type="NCBI Taxonomy" id="2018698"/>
    <lineage>
        <taxon>Eukaryota</taxon>
        <taxon>Fungi</taxon>
        <taxon>Dikarya</taxon>
        <taxon>Basidiomycota</taxon>
        <taxon>Agaricomycotina</taxon>
        <taxon>Agaricomycetes</taxon>
        <taxon>Agaricomycetidae</taxon>
        <taxon>Agaricales</taxon>
        <taxon>Marasmiineae</taxon>
        <taxon>Mycenaceae</taxon>
        <taxon>Mycena</taxon>
    </lineage>
</organism>
<evidence type="ECO:0000313" key="5">
    <source>
        <dbReference type="EMBL" id="CAK5281480.1"/>
    </source>
</evidence>
<dbReference type="EMBL" id="CAVNYO010000444">
    <property type="protein sequence ID" value="CAK5281480.1"/>
    <property type="molecule type" value="Genomic_DNA"/>
</dbReference>
<keyword evidence="6" id="KW-1185">Reference proteome</keyword>
<dbReference type="InterPro" id="IPR053020">
    <property type="entry name" value="Smr_domain_protein"/>
</dbReference>
<name>A0AAD2HUS8_9AGAR</name>
<keyword evidence="2" id="KW-0472">Membrane</keyword>
<sequence length="677" mass="73983">MSLLQCFNLLLGVLCGGSEDQKTQQQSHEFGQRPPQHVQQQQPAAYPAPVAQEPHTGGHGKHHKKQQHKSSHQGPAGPIVSPQPEYGRPDAWQPPQHQSPSHSTSPHPPSHPVSPQPYSHGHPDQNQINQHDGHYMQLRARANTEGDAMARCFSQSQEAYARGDGAQAKELSTQGKEHQRQMNQLNKEASDWIFVGKCILSIIAKLLLTSDADSKPGEIDLHGLFVKEAVEHSDRAIQEAKQRGESSIHLIVGKGLHSPGGVAKIKPAIEELMVKHQLSAELDPHNAGVLIVNMNSTSRGSGAARRNQIVTRCDLSQAITTFLFPAVMFPLSSLVFLSSWALVNAGSANKGDNCSQADNRLQLGTYQFFSDCNSVTYCAANNTCLLKGCRKDQFPFGYVAKADLPPLCATGEFCPDEADACQPVLPVGSACQLNRDDQCEGPPNFKQLRDTTGRGLNVNGSVCLNNVCMWANATSGSSCVVENTAYIAYGATGEFIDIVSRGNCVAGLYCDAGTKQCMAEKSLGASCTADKECSSWNCLASGVCGIDTTLPKHVGIWVYVVVAIGIFVGIFGTLLGLFVLHRRQRDDEREKRMQYWREQNAFHQNLMQMMRTSIPGGPASARSTMYSQDRLTSDDAGIMQHPAPKASGLRNYMRDDDNSDYDDSVMMEHPRREDGRF</sequence>